<evidence type="ECO:0000313" key="2">
    <source>
        <dbReference type="Proteomes" id="UP000033881"/>
    </source>
</evidence>
<comment type="caution">
    <text evidence="1">The sequence shown here is derived from an EMBL/GenBank/DDBJ whole genome shotgun (WGS) entry which is preliminary data.</text>
</comment>
<name>A0A0G0Q8P5_9BACT</name>
<dbReference type="STRING" id="1618574.UT24_C0041G0001"/>
<organism evidence="1 2">
    <name type="scientific">Candidatus Woesebacteria bacterium GW2011_GWB1_39_12</name>
    <dbReference type="NCBI Taxonomy" id="1618574"/>
    <lineage>
        <taxon>Bacteria</taxon>
        <taxon>Candidatus Woeseibacteriota</taxon>
    </lineage>
</organism>
<sequence length="340" mass="36502">GNNSGCLACNGGVFSGVFTGNTRGCESCYGSCLSGGTFNNTIDIYNCYALAGIGTTLSGTTQVSGYTGADYRYSPPTVMIRNAGGVADSVRAWMNAGIIVTDAATITGDLVHSQKCIFGDNTSPLYLDWPFWLEKDENLVVDVYMIQDGTGRTEVPRCQVIDPADDPIYKVAGAALSEEIMVDDTNWQTFTLTHTADHAGEICIRVRGMNASGNYWAQVVRRIYGGAGTQETTITKTASNSLKLTTGTKQRFQLPVNNVETTISIWARYNGDYADTLPTLRVRDGSATGVADAEVTMVAAADTWEQLSLVFTPTSVGIVSIEFVHAGSAGLCYWDDWEVV</sequence>
<reference evidence="1 2" key="1">
    <citation type="journal article" date="2015" name="Nature">
        <title>rRNA introns, odd ribosomes, and small enigmatic genomes across a large radiation of phyla.</title>
        <authorList>
            <person name="Brown C.T."/>
            <person name="Hug L.A."/>
            <person name="Thomas B.C."/>
            <person name="Sharon I."/>
            <person name="Castelle C.J."/>
            <person name="Singh A."/>
            <person name="Wilkins M.J."/>
            <person name="Williams K.H."/>
            <person name="Banfield J.F."/>
        </authorList>
    </citation>
    <scope>NUCLEOTIDE SEQUENCE [LARGE SCALE GENOMIC DNA]</scope>
</reference>
<dbReference type="Proteomes" id="UP000033881">
    <property type="component" value="Unassembled WGS sequence"/>
</dbReference>
<accession>A0A0G0Q8P5</accession>
<dbReference type="Gene3D" id="2.60.120.260">
    <property type="entry name" value="Galactose-binding domain-like"/>
    <property type="match status" value="1"/>
</dbReference>
<protein>
    <submittedName>
        <fullName evidence="1">Uncharacterized protein</fullName>
    </submittedName>
</protein>
<proteinExistence type="predicted"/>
<feature type="non-terminal residue" evidence="1">
    <location>
        <position position="1"/>
    </location>
</feature>
<evidence type="ECO:0000313" key="1">
    <source>
        <dbReference type="EMBL" id="KKQ98071.1"/>
    </source>
</evidence>
<dbReference type="EMBL" id="LBWB01000041">
    <property type="protein sequence ID" value="KKQ98071.1"/>
    <property type="molecule type" value="Genomic_DNA"/>
</dbReference>
<gene>
    <name evidence="1" type="ORF">UT24_C0041G0001</name>
</gene>
<dbReference type="AlphaFoldDB" id="A0A0G0Q8P5"/>